<dbReference type="Gene3D" id="3.30.420.10">
    <property type="entry name" value="Ribonuclease H-like superfamily/Ribonuclease H"/>
    <property type="match status" value="1"/>
</dbReference>
<keyword evidence="2" id="KW-1185">Reference proteome</keyword>
<name>A0ABD2XQQ0_9HYME</name>
<dbReference type="Proteomes" id="UP001627154">
    <property type="component" value="Unassembled WGS sequence"/>
</dbReference>
<comment type="caution">
    <text evidence="1">The sequence shown here is derived from an EMBL/GenBank/DDBJ whole genome shotgun (WGS) entry which is preliminary data.</text>
</comment>
<dbReference type="EMBL" id="JBJJXI010000003">
    <property type="protein sequence ID" value="KAL3407545.1"/>
    <property type="molecule type" value="Genomic_DNA"/>
</dbReference>
<dbReference type="AlphaFoldDB" id="A0ABD2XQQ0"/>
<evidence type="ECO:0000313" key="1">
    <source>
        <dbReference type="EMBL" id="KAL3407545.1"/>
    </source>
</evidence>
<accession>A0ABD2XQQ0</accession>
<gene>
    <name evidence="1" type="ORF">TKK_000225</name>
</gene>
<sequence>MARWSLVSLSIRSASKAWVAVFVCLTTKAVHLELARDLSTASLLGALTQFSGGRGRPSELWSDNATLASS</sequence>
<protein>
    <recommendedName>
        <fullName evidence="3">Integrase catalytic domain-containing protein</fullName>
    </recommendedName>
</protein>
<reference evidence="1 2" key="1">
    <citation type="journal article" date="2024" name="bioRxiv">
        <title>A reference genome for Trichogramma kaykai: A tiny desert-dwelling parasitoid wasp with competing sex-ratio distorters.</title>
        <authorList>
            <person name="Culotta J."/>
            <person name="Lindsey A.R."/>
        </authorList>
    </citation>
    <scope>NUCLEOTIDE SEQUENCE [LARGE SCALE GENOMIC DNA]</scope>
    <source>
        <strain evidence="1 2">KSX58</strain>
    </source>
</reference>
<proteinExistence type="predicted"/>
<dbReference type="InterPro" id="IPR036397">
    <property type="entry name" value="RNaseH_sf"/>
</dbReference>
<organism evidence="1 2">
    <name type="scientific">Trichogramma kaykai</name>
    <dbReference type="NCBI Taxonomy" id="54128"/>
    <lineage>
        <taxon>Eukaryota</taxon>
        <taxon>Metazoa</taxon>
        <taxon>Ecdysozoa</taxon>
        <taxon>Arthropoda</taxon>
        <taxon>Hexapoda</taxon>
        <taxon>Insecta</taxon>
        <taxon>Pterygota</taxon>
        <taxon>Neoptera</taxon>
        <taxon>Endopterygota</taxon>
        <taxon>Hymenoptera</taxon>
        <taxon>Apocrita</taxon>
        <taxon>Proctotrupomorpha</taxon>
        <taxon>Chalcidoidea</taxon>
        <taxon>Trichogrammatidae</taxon>
        <taxon>Trichogramma</taxon>
    </lineage>
</organism>
<evidence type="ECO:0000313" key="2">
    <source>
        <dbReference type="Proteomes" id="UP001627154"/>
    </source>
</evidence>
<evidence type="ECO:0008006" key="3">
    <source>
        <dbReference type="Google" id="ProtNLM"/>
    </source>
</evidence>